<dbReference type="Pfam" id="PF00849">
    <property type="entry name" value="PseudoU_synth_2"/>
    <property type="match status" value="1"/>
</dbReference>
<evidence type="ECO:0000256" key="3">
    <source>
        <dbReference type="ARBA" id="ARBA00022884"/>
    </source>
</evidence>
<comment type="catalytic activity">
    <reaction evidence="1">
        <text>a uridine in RNA = a pseudouridine in RNA</text>
        <dbReference type="Rhea" id="RHEA:48348"/>
        <dbReference type="Rhea" id="RHEA-COMP:12068"/>
        <dbReference type="Rhea" id="RHEA-COMP:12069"/>
        <dbReference type="ChEBI" id="CHEBI:65314"/>
        <dbReference type="ChEBI" id="CHEBI:65315"/>
    </reaction>
</comment>
<dbReference type="InterPro" id="IPR050343">
    <property type="entry name" value="RsuA_PseudoU_synthase"/>
</dbReference>
<name>A0A4Q9KJC7_PROTD</name>
<dbReference type="InterPro" id="IPR006145">
    <property type="entry name" value="PsdUridine_synth_RsuA/RluA"/>
</dbReference>
<gene>
    <name evidence="9" type="ORF">ET996_10180</name>
</gene>
<dbReference type="FunFam" id="3.30.70.1560:FF:000001">
    <property type="entry name" value="Pseudouridine synthase"/>
    <property type="match status" value="1"/>
</dbReference>
<keyword evidence="3 7" id="KW-0694">RNA-binding</keyword>
<organism evidence="9 10">
    <name type="scientific">Propioniciclava tarda</name>
    <dbReference type="NCBI Taxonomy" id="433330"/>
    <lineage>
        <taxon>Bacteria</taxon>
        <taxon>Bacillati</taxon>
        <taxon>Actinomycetota</taxon>
        <taxon>Actinomycetes</taxon>
        <taxon>Propionibacteriales</taxon>
        <taxon>Propionibacteriaceae</taxon>
        <taxon>Propioniciclava</taxon>
    </lineage>
</organism>
<dbReference type="OrthoDB" id="9807213at2"/>
<evidence type="ECO:0000313" key="10">
    <source>
        <dbReference type="Proteomes" id="UP000291933"/>
    </source>
</evidence>
<dbReference type="GO" id="GO:0120159">
    <property type="term" value="F:rRNA pseudouridine synthase activity"/>
    <property type="evidence" value="ECO:0007669"/>
    <property type="project" value="UniProtKB-ARBA"/>
</dbReference>
<keyword evidence="4" id="KW-0413">Isomerase</keyword>
<evidence type="ECO:0000256" key="6">
    <source>
        <dbReference type="ARBA" id="ARBA00033164"/>
    </source>
</evidence>
<dbReference type="FunFam" id="3.10.290.10:FF:000003">
    <property type="entry name" value="Pseudouridine synthase"/>
    <property type="match status" value="1"/>
</dbReference>
<dbReference type="PANTHER" id="PTHR47683">
    <property type="entry name" value="PSEUDOURIDINE SYNTHASE FAMILY PROTEIN-RELATED"/>
    <property type="match status" value="1"/>
</dbReference>
<evidence type="ECO:0000256" key="1">
    <source>
        <dbReference type="ARBA" id="ARBA00000073"/>
    </source>
</evidence>
<dbReference type="AlphaFoldDB" id="A0A4Q9KJC7"/>
<dbReference type="GO" id="GO:0005829">
    <property type="term" value="C:cytosol"/>
    <property type="evidence" value="ECO:0007669"/>
    <property type="project" value="UniProtKB-ARBA"/>
</dbReference>
<comment type="caution">
    <text evidence="9">The sequence shown here is derived from an EMBL/GenBank/DDBJ whole genome shotgun (WGS) entry which is preliminary data.</text>
</comment>
<dbReference type="InterPro" id="IPR002942">
    <property type="entry name" value="S4_RNA-bd"/>
</dbReference>
<dbReference type="PANTHER" id="PTHR47683:SF2">
    <property type="entry name" value="RNA-BINDING S4 DOMAIN-CONTAINING PROTEIN"/>
    <property type="match status" value="1"/>
</dbReference>
<evidence type="ECO:0000256" key="4">
    <source>
        <dbReference type="ARBA" id="ARBA00023235"/>
    </source>
</evidence>
<reference evidence="9 10" key="1">
    <citation type="submission" date="2019-01" db="EMBL/GenBank/DDBJ databases">
        <title>Lactibacter flavus gen. nov., sp. nov., a novel bacterium of the family Propionibacteriaceae isolated from raw milk and dairy products.</title>
        <authorList>
            <person name="Huptas C."/>
            <person name="Wenning M."/>
            <person name="Breitenwieser F."/>
            <person name="Doll E."/>
            <person name="Von Neubeck M."/>
            <person name="Busse H.-J."/>
            <person name="Scherer S."/>
        </authorList>
    </citation>
    <scope>NUCLEOTIDE SEQUENCE [LARGE SCALE GENOMIC DNA]</scope>
    <source>
        <strain evidence="9 10">DSM 22130</strain>
    </source>
</reference>
<dbReference type="GO" id="GO:0003723">
    <property type="term" value="F:RNA binding"/>
    <property type="evidence" value="ECO:0007669"/>
    <property type="project" value="UniProtKB-KW"/>
</dbReference>
<feature type="domain" description="RNA-binding S4" evidence="8">
    <location>
        <begin position="9"/>
        <end position="68"/>
    </location>
</feature>
<evidence type="ECO:0000256" key="7">
    <source>
        <dbReference type="PROSITE-ProRule" id="PRU00182"/>
    </source>
</evidence>
<comment type="similarity">
    <text evidence="2">Belongs to the pseudouridine synthase RsuA family.</text>
</comment>
<dbReference type="NCBIfam" id="TIGR00093">
    <property type="entry name" value="pseudouridine synthase"/>
    <property type="match status" value="1"/>
</dbReference>
<evidence type="ECO:0000256" key="2">
    <source>
        <dbReference type="ARBA" id="ARBA00008348"/>
    </source>
</evidence>
<dbReference type="CDD" id="cd02870">
    <property type="entry name" value="PseudoU_synth_RsuA_like"/>
    <property type="match status" value="1"/>
</dbReference>
<dbReference type="GO" id="GO:0000455">
    <property type="term" value="P:enzyme-directed rRNA pseudouridine synthesis"/>
    <property type="evidence" value="ECO:0007669"/>
    <property type="project" value="UniProtKB-ARBA"/>
</dbReference>
<dbReference type="InterPro" id="IPR042092">
    <property type="entry name" value="PsdUridine_s_RsuA/RluB/E/F_cat"/>
</dbReference>
<dbReference type="SUPFAM" id="SSF55174">
    <property type="entry name" value="Alpha-L RNA-binding motif"/>
    <property type="match status" value="1"/>
</dbReference>
<dbReference type="Gene3D" id="3.30.70.580">
    <property type="entry name" value="Pseudouridine synthase I, catalytic domain, N-terminal subdomain"/>
    <property type="match status" value="1"/>
</dbReference>
<sequence>MTSADAEGIRLQKVLAQAGVTSRRNAEIMIDEGRVEVNGEVVMEQGRRVDPDRDAIRVDGKRIPPPRRHAYYVFNKPRGVVSTMDDDQDRASIAHYTTVPNLRKLALRHVGRLDTDTEGMLFLSNDGDFINRVTHPSYELQKTYVAEVSGVVDKKLADRLKKGIMLDDGPIKADRVKVGATSGNKTMVTIVLHSGRNHIVRRIFEAVGHPVRALTRVQIGPVKMGQLKVGEMRELTSDELGALLDAVKL</sequence>
<keyword evidence="10" id="KW-1185">Reference proteome</keyword>
<dbReference type="Proteomes" id="UP000291933">
    <property type="component" value="Unassembled WGS sequence"/>
</dbReference>
<evidence type="ECO:0000256" key="5">
    <source>
        <dbReference type="ARBA" id="ARBA00031870"/>
    </source>
</evidence>
<dbReference type="Gene3D" id="3.10.290.10">
    <property type="entry name" value="RNA-binding S4 domain"/>
    <property type="match status" value="1"/>
</dbReference>
<dbReference type="InterPro" id="IPR020103">
    <property type="entry name" value="PsdUridine_synth_cat_dom_sf"/>
</dbReference>
<dbReference type="InterPro" id="IPR000748">
    <property type="entry name" value="PsdUridine_synth_RsuA/RluB/E/F"/>
</dbReference>
<dbReference type="InterPro" id="IPR036986">
    <property type="entry name" value="S4_RNA-bd_sf"/>
</dbReference>
<accession>A0A4Q9KJC7</accession>
<evidence type="ECO:0000313" key="9">
    <source>
        <dbReference type="EMBL" id="TBT94552.1"/>
    </source>
</evidence>
<protein>
    <recommendedName>
        <fullName evidence="5">RNA pseudouridylate synthase</fullName>
    </recommendedName>
    <alternativeName>
        <fullName evidence="6">RNA-uridine isomerase</fullName>
    </alternativeName>
</protein>
<dbReference type="Pfam" id="PF01479">
    <property type="entry name" value="S4"/>
    <property type="match status" value="1"/>
</dbReference>
<dbReference type="PROSITE" id="PS50889">
    <property type="entry name" value="S4"/>
    <property type="match status" value="1"/>
</dbReference>
<dbReference type="SUPFAM" id="SSF55120">
    <property type="entry name" value="Pseudouridine synthase"/>
    <property type="match status" value="1"/>
</dbReference>
<dbReference type="SMART" id="SM00363">
    <property type="entry name" value="S4"/>
    <property type="match status" value="1"/>
</dbReference>
<dbReference type="EMBL" id="SDMR01000012">
    <property type="protein sequence ID" value="TBT94552.1"/>
    <property type="molecule type" value="Genomic_DNA"/>
</dbReference>
<proteinExistence type="inferred from homology"/>
<evidence type="ECO:0000259" key="8">
    <source>
        <dbReference type="SMART" id="SM00363"/>
    </source>
</evidence>
<dbReference type="RefSeq" id="WP_131172450.1">
    <property type="nucleotide sequence ID" value="NZ_FXTL01000012.1"/>
</dbReference>
<dbReference type="Gene3D" id="3.30.70.1560">
    <property type="entry name" value="Alpha-L RNA-binding motif"/>
    <property type="match status" value="1"/>
</dbReference>
<dbReference type="InterPro" id="IPR020094">
    <property type="entry name" value="TruA/RsuA/RluB/E/F_N"/>
</dbReference>
<dbReference type="CDD" id="cd00165">
    <property type="entry name" value="S4"/>
    <property type="match status" value="1"/>
</dbReference>